<accession>A0AAW9SEQ5</accession>
<dbReference type="RefSeq" id="WP_346821964.1">
    <property type="nucleotide sequence ID" value="NZ_JBDKWZ010000008.1"/>
</dbReference>
<dbReference type="InterPro" id="IPR047647">
    <property type="entry name" value="ISAs1_transpos"/>
</dbReference>
<sequence>MLDLKGAIVSIDAMGCQKAIARQVRQQQGEYILAVKGNQKALLEEIKAHFTYTEPASRHQQHHKDHGHIQQRSCTVL</sequence>
<dbReference type="NCBIfam" id="NF033564">
    <property type="entry name" value="transpos_ISAs1"/>
    <property type="match status" value="1"/>
</dbReference>
<evidence type="ECO:0000313" key="3">
    <source>
        <dbReference type="Proteomes" id="UP001403385"/>
    </source>
</evidence>
<reference evidence="2 3" key="1">
    <citation type="submission" date="2024-04" db="EMBL/GenBank/DDBJ databases">
        <title>Novel genus in family Flammeovirgaceae.</title>
        <authorList>
            <person name="Nguyen T.H."/>
            <person name="Vuong T.Q."/>
            <person name="Le H."/>
            <person name="Kim S.-G."/>
        </authorList>
    </citation>
    <scope>NUCLEOTIDE SEQUENCE [LARGE SCALE GENOMIC DNA]</scope>
    <source>
        <strain evidence="2 3">JCM 23209</strain>
    </source>
</reference>
<evidence type="ECO:0000256" key="1">
    <source>
        <dbReference type="SAM" id="MobiDB-lite"/>
    </source>
</evidence>
<gene>
    <name evidence="2" type="ORF">AAG747_14780</name>
</gene>
<dbReference type="Proteomes" id="UP001403385">
    <property type="component" value="Unassembled WGS sequence"/>
</dbReference>
<dbReference type="AlphaFoldDB" id="A0AAW9SEQ5"/>
<comment type="caution">
    <text evidence="2">The sequence shown here is derived from an EMBL/GenBank/DDBJ whole genome shotgun (WGS) entry which is preliminary data.</text>
</comment>
<dbReference type="PANTHER" id="PTHR30298:SF0">
    <property type="entry name" value="PROTEIN YBFL-RELATED"/>
    <property type="match status" value="1"/>
</dbReference>
<evidence type="ECO:0000313" key="2">
    <source>
        <dbReference type="EMBL" id="MEN7549186.1"/>
    </source>
</evidence>
<feature type="region of interest" description="Disordered" evidence="1">
    <location>
        <begin position="55"/>
        <end position="77"/>
    </location>
</feature>
<dbReference type="PANTHER" id="PTHR30298">
    <property type="entry name" value="H REPEAT-ASSOCIATED PREDICTED TRANSPOSASE"/>
    <property type="match status" value="1"/>
</dbReference>
<organism evidence="2 3">
    <name type="scientific">Rapidithrix thailandica</name>
    <dbReference type="NCBI Taxonomy" id="413964"/>
    <lineage>
        <taxon>Bacteria</taxon>
        <taxon>Pseudomonadati</taxon>
        <taxon>Bacteroidota</taxon>
        <taxon>Cytophagia</taxon>
        <taxon>Cytophagales</taxon>
        <taxon>Flammeovirgaceae</taxon>
        <taxon>Rapidithrix</taxon>
    </lineage>
</organism>
<dbReference type="InterPro" id="IPR051698">
    <property type="entry name" value="Transposase_11-like"/>
</dbReference>
<name>A0AAW9SEQ5_9BACT</name>
<proteinExistence type="predicted"/>
<dbReference type="EMBL" id="JBDKWZ010000008">
    <property type="protein sequence ID" value="MEN7549186.1"/>
    <property type="molecule type" value="Genomic_DNA"/>
</dbReference>
<protein>
    <submittedName>
        <fullName evidence="2">ISAs1 family transposase</fullName>
    </submittedName>
</protein>
<keyword evidence="3" id="KW-1185">Reference proteome</keyword>